<evidence type="ECO:0000313" key="4">
    <source>
        <dbReference type="Proteomes" id="UP001500618"/>
    </source>
</evidence>
<dbReference type="Proteomes" id="UP001500618">
    <property type="component" value="Unassembled WGS sequence"/>
</dbReference>
<evidence type="ECO:0000256" key="1">
    <source>
        <dbReference type="SAM" id="Phobius"/>
    </source>
</evidence>
<evidence type="ECO:0000313" key="3">
    <source>
        <dbReference type="EMBL" id="GAA1719781.1"/>
    </source>
</evidence>
<dbReference type="PANTHER" id="PTHR46637">
    <property type="entry name" value="TIS1421-TRANSPOSASE PROTEIN A"/>
    <property type="match status" value="1"/>
</dbReference>
<comment type="caution">
    <text evidence="3">The sequence shown here is derived from an EMBL/GenBank/DDBJ whole genome shotgun (WGS) entry which is preliminary data.</text>
</comment>
<reference evidence="4" key="1">
    <citation type="journal article" date="2019" name="Int. J. Syst. Evol. Microbiol.">
        <title>The Global Catalogue of Microorganisms (GCM) 10K type strain sequencing project: providing services to taxonomists for standard genome sequencing and annotation.</title>
        <authorList>
            <consortium name="The Broad Institute Genomics Platform"/>
            <consortium name="The Broad Institute Genome Sequencing Center for Infectious Disease"/>
            <person name="Wu L."/>
            <person name="Ma J."/>
        </authorList>
    </citation>
    <scope>NUCLEOTIDE SEQUENCE [LARGE SCALE GENOMIC DNA]</scope>
    <source>
        <strain evidence="4">JCM 14718</strain>
    </source>
</reference>
<dbReference type="InterPro" id="IPR025161">
    <property type="entry name" value="IS402-like_dom"/>
</dbReference>
<dbReference type="PANTHER" id="PTHR46637:SF1">
    <property type="entry name" value="BLL5188 PROTEIN"/>
    <property type="match status" value="1"/>
</dbReference>
<feature type="transmembrane region" description="Helical" evidence="1">
    <location>
        <begin position="25"/>
        <end position="43"/>
    </location>
</feature>
<evidence type="ECO:0000259" key="2">
    <source>
        <dbReference type="Pfam" id="PF13340"/>
    </source>
</evidence>
<keyword evidence="1" id="KW-0812">Transmembrane</keyword>
<dbReference type="Pfam" id="PF13340">
    <property type="entry name" value="DUF4096"/>
    <property type="match status" value="1"/>
</dbReference>
<protein>
    <recommendedName>
        <fullName evidence="2">Insertion element IS402-like domain-containing protein</fullName>
    </recommendedName>
</protein>
<dbReference type="EMBL" id="BAAANY010000043">
    <property type="protein sequence ID" value="GAA1719781.1"/>
    <property type="molecule type" value="Genomic_DNA"/>
</dbReference>
<keyword evidence="4" id="KW-1185">Reference proteome</keyword>
<dbReference type="InterPro" id="IPR052909">
    <property type="entry name" value="Transposase_6_like"/>
</dbReference>
<accession>A0ABP4V852</accession>
<keyword evidence="1" id="KW-1133">Transmembrane helix</keyword>
<organism evidence="3 4">
    <name type="scientific">Fodinicola feengrottensis</name>
    <dbReference type="NCBI Taxonomy" id="435914"/>
    <lineage>
        <taxon>Bacteria</taxon>
        <taxon>Bacillati</taxon>
        <taxon>Actinomycetota</taxon>
        <taxon>Actinomycetes</taxon>
        <taxon>Mycobacteriales</taxon>
        <taxon>Fodinicola</taxon>
    </lineage>
</organism>
<name>A0ABP4V852_9ACTN</name>
<sequence length="75" mass="8463">MSCKPATTASLRLSSPRAKKHLRRAILDAIFYLVGGGIAWRQLPSDFPPAMTVYSPFHSWAKIGVWQRIHDALRD</sequence>
<proteinExistence type="predicted"/>
<feature type="domain" description="Insertion element IS402-like" evidence="2">
    <location>
        <begin position="17"/>
        <end position="70"/>
    </location>
</feature>
<gene>
    <name evidence="3" type="ORF">GCM10009765_80160</name>
</gene>
<keyword evidence="1" id="KW-0472">Membrane</keyword>